<comment type="caution">
    <text evidence="2">The sequence shown here is derived from an EMBL/GenBank/DDBJ whole genome shotgun (WGS) entry which is preliminary data.</text>
</comment>
<evidence type="ECO:0000313" key="2">
    <source>
        <dbReference type="EMBL" id="GAL01430.1"/>
    </source>
</evidence>
<dbReference type="Gene3D" id="3.40.50.1010">
    <property type="entry name" value="5'-nuclease"/>
    <property type="match status" value="1"/>
</dbReference>
<dbReference type="Pfam" id="PF11848">
    <property type="entry name" value="DUF3368"/>
    <property type="match status" value="1"/>
</dbReference>
<dbReference type="EMBL" id="BBMM01000010">
    <property type="protein sequence ID" value="GAL01430.1"/>
    <property type="molecule type" value="Genomic_DNA"/>
</dbReference>
<dbReference type="InterPro" id="IPR021799">
    <property type="entry name" value="PIN-like_prokaryotic"/>
</dbReference>
<dbReference type="InterPro" id="IPR002716">
    <property type="entry name" value="PIN_dom"/>
</dbReference>
<dbReference type="SMART" id="SM00670">
    <property type="entry name" value="PINc"/>
    <property type="match status" value="1"/>
</dbReference>
<dbReference type="PANTHER" id="PTHR39550">
    <property type="entry name" value="SLL0658 PROTEIN"/>
    <property type="match status" value="1"/>
</dbReference>
<reference evidence="2 3" key="1">
    <citation type="journal article" date="2014" name="Genome Announc.">
        <title>Draft Genome Sequences of Marine Flavobacterium Nonlabens Strains NR17, NR24, NR27, NR32, NR33, and Ara13.</title>
        <authorList>
            <person name="Nakanishi M."/>
            <person name="Meirelles P."/>
            <person name="Suzuki R."/>
            <person name="Takatani N."/>
            <person name="Mino S."/>
            <person name="Suda W."/>
            <person name="Oshima K."/>
            <person name="Hattori M."/>
            <person name="Ohkuma M."/>
            <person name="Hosokawa M."/>
            <person name="Miyashita K."/>
            <person name="Thompson F.L."/>
            <person name="Niwa A."/>
            <person name="Sawabe T."/>
            <person name="Sawabe T."/>
        </authorList>
    </citation>
    <scope>NUCLEOTIDE SEQUENCE [LARGE SCALE GENOMIC DNA]</scope>
    <source>
        <strain evidence="3">JCM19314</strain>
    </source>
</reference>
<organism evidence="2 3">
    <name type="scientific">Nonlabens ulvanivorans</name>
    <name type="common">Persicivirga ulvanivorans</name>
    <dbReference type="NCBI Taxonomy" id="906888"/>
    <lineage>
        <taxon>Bacteria</taxon>
        <taxon>Pseudomonadati</taxon>
        <taxon>Bacteroidota</taxon>
        <taxon>Flavobacteriia</taxon>
        <taxon>Flavobacteriales</taxon>
        <taxon>Flavobacteriaceae</taxon>
        <taxon>Nonlabens</taxon>
    </lineage>
</organism>
<protein>
    <recommendedName>
        <fullName evidence="1">PIN domain-containing protein</fullName>
    </recommendedName>
</protein>
<sequence>MKIVINDANILIDLVKLELLEAFSKLNFDLHTTDFVIEELNDKQREPITELSVLKKLGIIETITIEDFQGINTILENSSGLSFEDCSVWYYSKKLSGVLLTGDGKLRKQASKDNLEVRGIIYLFDEFLRQELITFEEGVEKIKQLSLLNNRLPKKRLIKELTSGIKTNTLGNTVYN</sequence>
<proteinExistence type="predicted"/>
<accession>A0A090QEA0</accession>
<name>A0A090QEA0_NONUL</name>
<evidence type="ECO:0000259" key="1">
    <source>
        <dbReference type="SMART" id="SM00670"/>
    </source>
</evidence>
<gene>
    <name evidence="2" type="ORF">JCM19314_874</name>
</gene>
<dbReference type="SUPFAM" id="SSF88723">
    <property type="entry name" value="PIN domain-like"/>
    <property type="match status" value="1"/>
</dbReference>
<dbReference type="PANTHER" id="PTHR39550:SF1">
    <property type="entry name" value="SLL0658 PROTEIN"/>
    <property type="match status" value="1"/>
</dbReference>
<dbReference type="AlphaFoldDB" id="A0A090QEA0"/>
<evidence type="ECO:0000313" key="3">
    <source>
        <dbReference type="Proteomes" id="UP000029226"/>
    </source>
</evidence>
<dbReference type="InterPro" id="IPR029060">
    <property type="entry name" value="PIN-like_dom_sf"/>
</dbReference>
<dbReference type="Proteomes" id="UP000029226">
    <property type="component" value="Unassembled WGS sequence"/>
</dbReference>
<feature type="domain" description="PIN" evidence="1">
    <location>
        <begin position="1"/>
        <end position="108"/>
    </location>
</feature>